<gene>
    <name evidence="2" type="ORF">SKAU_G00300110</name>
</gene>
<evidence type="ECO:0000313" key="2">
    <source>
        <dbReference type="EMBL" id="KAJ8345818.1"/>
    </source>
</evidence>
<organism evidence="2 3">
    <name type="scientific">Synaphobranchus kaupii</name>
    <name type="common">Kaup's arrowtooth eel</name>
    <dbReference type="NCBI Taxonomy" id="118154"/>
    <lineage>
        <taxon>Eukaryota</taxon>
        <taxon>Metazoa</taxon>
        <taxon>Chordata</taxon>
        <taxon>Craniata</taxon>
        <taxon>Vertebrata</taxon>
        <taxon>Euteleostomi</taxon>
        <taxon>Actinopterygii</taxon>
        <taxon>Neopterygii</taxon>
        <taxon>Teleostei</taxon>
        <taxon>Anguilliformes</taxon>
        <taxon>Synaphobranchidae</taxon>
        <taxon>Synaphobranchus</taxon>
    </lineage>
</organism>
<keyword evidence="3" id="KW-1185">Reference proteome</keyword>
<dbReference type="EMBL" id="JAINUF010000012">
    <property type="protein sequence ID" value="KAJ8345818.1"/>
    <property type="molecule type" value="Genomic_DNA"/>
</dbReference>
<name>A0A9Q1EVJ7_SYNKA</name>
<feature type="compositionally biased region" description="Polar residues" evidence="1">
    <location>
        <begin position="22"/>
        <end position="37"/>
    </location>
</feature>
<evidence type="ECO:0000256" key="1">
    <source>
        <dbReference type="SAM" id="MobiDB-lite"/>
    </source>
</evidence>
<proteinExistence type="predicted"/>
<evidence type="ECO:0000313" key="3">
    <source>
        <dbReference type="Proteomes" id="UP001152622"/>
    </source>
</evidence>
<comment type="caution">
    <text evidence="2">The sequence shown here is derived from an EMBL/GenBank/DDBJ whole genome shotgun (WGS) entry which is preliminary data.</text>
</comment>
<feature type="region of interest" description="Disordered" evidence="1">
    <location>
        <begin position="16"/>
        <end position="49"/>
    </location>
</feature>
<reference evidence="2" key="1">
    <citation type="journal article" date="2023" name="Science">
        <title>Genome structures resolve the early diversification of teleost fishes.</title>
        <authorList>
            <person name="Parey E."/>
            <person name="Louis A."/>
            <person name="Montfort J."/>
            <person name="Bouchez O."/>
            <person name="Roques C."/>
            <person name="Iampietro C."/>
            <person name="Lluch J."/>
            <person name="Castinel A."/>
            <person name="Donnadieu C."/>
            <person name="Desvignes T."/>
            <person name="Floi Bucao C."/>
            <person name="Jouanno E."/>
            <person name="Wen M."/>
            <person name="Mejri S."/>
            <person name="Dirks R."/>
            <person name="Jansen H."/>
            <person name="Henkel C."/>
            <person name="Chen W.J."/>
            <person name="Zahm M."/>
            <person name="Cabau C."/>
            <person name="Klopp C."/>
            <person name="Thompson A.W."/>
            <person name="Robinson-Rechavi M."/>
            <person name="Braasch I."/>
            <person name="Lecointre G."/>
            <person name="Bobe J."/>
            <person name="Postlethwait J.H."/>
            <person name="Berthelot C."/>
            <person name="Roest Crollius H."/>
            <person name="Guiguen Y."/>
        </authorList>
    </citation>
    <scope>NUCLEOTIDE SEQUENCE</scope>
    <source>
        <strain evidence="2">WJC10195</strain>
    </source>
</reference>
<sequence length="193" mass="20716">MDSQVRAGHLHCRNSVFPLHPSRSTADSSAGTANATVPPTLFSPHGGGKKRTGAAYRAVNVCKPDAHVRFVGLRKSRKGRDGRNLSSPVHRAQRLLSAFLTAAAGAAGCQCCKPHVSHRNTKHTPVICNLTPGGVKLVGVGAGRRILAVSQCKFSIGAMIDWRIYGLFSPRRKRQSLVLAQRVLEGVQPSRLL</sequence>
<protein>
    <submittedName>
        <fullName evidence="2">Uncharacterized protein</fullName>
    </submittedName>
</protein>
<dbReference type="AlphaFoldDB" id="A0A9Q1EVJ7"/>
<dbReference type="Proteomes" id="UP001152622">
    <property type="component" value="Chromosome 12"/>
</dbReference>
<accession>A0A9Q1EVJ7</accession>